<dbReference type="Proteomes" id="UP000557656">
    <property type="component" value="Unassembled WGS sequence"/>
</dbReference>
<gene>
    <name evidence="3" type="ORF">HKX05_03335</name>
    <name evidence="4" type="ORF">HLV41_02000</name>
</gene>
<dbReference type="Gene3D" id="1.10.260.40">
    <property type="entry name" value="lambda repressor-like DNA-binding domains"/>
    <property type="match status" value="1"/>
</dbReference>
<dbReference type="SUPFAM" id="SSF47413">
    <property type="entry name" value="lambda repressor-like DNA-binding domains"/>
    <property type="match status" value="1"/>
</dbReference>
<dbReference type="AlphaFoldDB" id="A0A7Y7UPF0"/>
<dbReference type="RefSeq" id="WP_170171831.1">
    <property type="nucleotide sequence ID" value="NZ_JABEOV010000005.1"/>
</dbReference>
<evidence type="ECO:0000313" key="4">
    <source>
        <dbReference type="EMBL" id="NVP29804.1"/>
    </source>
</evidence>
<dbReference type="InterPro" id="IPR001387">
    <property type="entry name" value="Cro/C1-type_HTH"/>
</dbReference>
<feature type="domain" description="HTH cro/C1-type" evidence="2">
    <location>
        <begin position="16"/>
        <end position="69"/>
    </location>
</feature>
<organism evidence="4 5">
    <name type="scientific">Sphingomonas sanguinis</name>
    <dbReference type="NCBI Taxonomy" id="33051"/>
    <lineage>
        <taxon>Bacteria</taxon>
        <taxon>Pseudomonadati</taxon>
        <taxon>Pseudomonadota</taxon>
        <taxon>Alphaproteobacteria</taxon>
        <taxon>Sphingomonadales</taxon>
        <taxon>Sphingomonadaceae</taxon>
        <taxon>Sphingomonas</taxon>
    </lineage>
</organism>
<keyword evidence="6" id="KW-1185">Reference proteome</keyword>
<dbReference type="CDD" id="cd00093">
    <property type="entry name" value="HTH_XRE"/>
    <property type="match status" value="1"/>
</dbReference>
<name>A0A7Y7UPF0_9SPHN</name>
<dbReference type="Pfam" id="PF13560">
    <property type="entry name" value="HTH_31"/>
    <property type="match status" value="1"/>
</dbReference>
<evidence type="ECO:0000313" key="3">
    <source>
        <dbReference type="EMBL" id="NNG52377.1"/>
    </source>
</evidence>
<dbReference type="PROSITE" id="PS50943">
    <property type="entry name" value="HTH_CROC1"/>
    <property type="match status" value="1"/>
</dbReference>
<dbReference type="EMBL" id="JABEOV010000005">
    <property type="protein sequence ID" value="NNG52377.1"/>
    <property type="molecule type" value="Genomic_DNA"/>
</dbReference>
<comment type="caution">
    <text evidence="4">The sequence shown here is derived from an EMBL/GenBank/DDBJ whole genome shotgun (WGS) entry which is preliminary data.</text>
</comment>
<feature type="region of interest" description="Disordered" evidence="1">
    <location>
        <begin position="79"/>
        <end position="105"/>
    </location>
</feature>
<evidence type="ECO:0000259" key="2">
    <source>
        <dbReference type="PROSITE" id="PS50943"/>
    </source>
</evidence>
<dbReference type="EMBL" id="JABYQV010000001">
    <property type="protein sequence ID" value="NVP29804.1"/>
    <property type="molecule type" value="Genomic_DNA"/>
</dbReference>
<dbReference type="InterPro" id="IPR010982">
    <property type="entry name" value="Lambda_DNA-bd_dom_sf"/>
</dbReference>
<evidence type="ECO:0000313" key="5">
    <source>
        <dbReference type="Proteomes" id="UP000531581"/>
    </source>
</evidence>
<protein>
    <submittedName>
        <fullName evidence="4">Helix-turn-helix transcriptional regulator</fullName>
    </submittedName>
</protein>
<dbReference type="GO" id="GO:0003677">
    <property type="term" value="F:DNA binding"/>
    <property type="evidence" value="ECO:0007669"/>
    <property type="project" value="InterPro"/>
</dbReference>
<evidence type="ECO:0000256" key="1">
    <source>
        <dbReference type="SAM" id="MobiDB-lite"/>
    </source>
</evidence>
<dbReference type="Proteomes" id="UP000531581">
    <property type="component" value="Unassembled WGS sequence"/>
</dbReference>
<sequence length="105" mass="11601">MLPTSSELMMGLGARIQARRAAMGITQAEAAERSGVSYSTWRRLETQGKASIEDLARAAILLRCDHQLAELFPPPAAASMDDLLKQQKRERPAPLRRRARARSAT</sequence>
<feature type="compositionally biased region" description="Basic and acidic residues" evidence="1">
    <location>
        <begin position="82"/>
        <end position="93"/>
    </location>
</feature>
<reference evidence="5 6" key="1">
    <citation type="submission" date="2020-05" db="EMBL/GenBank/DDBJ databases">
        <title>Draft Genome Sequences of Sphingomonas sp. Isolated from the International Space Station.</title>
        <authorList>
            <person name="Bijlani S."/>
            <person name="Singh N.K."/>
            <person name="Mason C.E."/>
            <person name="Wang C.C."/>
            <person name="Venkateswaran K."/>
        </authorList>
    </citation>
    <scope>NUCLEOTIDE SEQUENCE [LARGE SCALE GENOMIC DNA]</scope>
    <source>
        <strain evidence="3 6">IIF7SW-B5</strain>
        <strain evidence="4">ISS-IIF7SWP</strain>
    </source>
</reference>
<feature type="compositionally biased region" description="Basic residues" evidence="1">
    <location>
        <begin position="94"/>
        <end position="105"/>
    </location>
</feature>
<proteinExistence type="predicted"/>
<accession>A0A7Y7UPF0</accession>
<dbReference type="SMART" id="SM00530">
    <property type="entry name" value="HTH_XRE"/>
    <property type="match status" value="1"/>
</dbReference>
<evidence type="ECO:0000313" key="6">
    <source>
        <dbReference type="Proteomes" id="UP000557656"/>
    </source>
</evidence>